<accession>A0A1I7SH63</accession>
<reference evidence="3" key="2">
    <citation type="submission" date="2020-08" db="EMBL/GenBank/DDBJ databases">
        <authorList>
            <person name="Kikuchi T."/>
        </authorList>
    </citation>
    <scope>NUCLEOTIDE SEQUENCE</scope>
    <source>
        <strain evidence="2">Ka4C1</strain>
    </source>
</reference>
<gene>
    <name evidence="2" type="ORF">BXYJ_LOCUS10901</name>
</gene>
<dbReference type="EMBL" id="CAJFCV020000005">
    <property type="protein sequence ID" value="CAG9121183.1"/>
    <property type="molecule type" value="Genomic_DNA"/>
</dbReference>
<protein>
    <submittedName>
        <fullName evidence="2">(pine wood nematode) hypothetical protein</fullName>
    </submittedName>
</protein>
<reference evidence="6" key="1">
    <citation type="submission" date="2016-11" db="UniProtKB">
        <authorList>
            <consortium name="WormBaseParasite"/>
        </authorList>
    </citation>
    <scope>IDENTIFICATION</scope>
</reference>
<evidence type="ECO:0000313" key="5">
    <source>
        <dbReference type="Proteomes" id="UP000659654"/>
    </source>
</evidence>
<dbReference type="SUPFAM" id="SSF81321">
    <property type="entry name" value="Family A G protein-coupled receptor-like"/>
    <property type="match status" value="1"/>
</dbReference>
<sequence>MYPLRASYINGWLKYFGDYGAKLSEVRDLLIRDLQTTPNAEFPNFNGTVIFYTDYKSDYAIFAAIFIFVGFFVAEFTSIGFVFVLLKMLESRKESFSVMTYKLHRQLTVALGVQLLTPFLFIILPVTYGIIRTYWQDITAEQGRLIIDFIELYGASNSLVTLYFIKPYRTFLITKFKPILRLLTCGNYGNGSQEVVKIQPAETTLASEVINGDFNERKRSIIPVIK</sequence>
<dbReference type="EMBL" id="CAJFDI010000005">
    <property type="protein sequence ID" value="CAD5230266.1"/>
    <property type="molecule type" value="Genomic_DNA"/>
</dbReference>
<keyword evidence="5" id="KW-1185">Reference proteome</keyword>
<dbReference type="WBParaSite" id="BXY_1237800.1">
    <property type="protein sequence ID" value="BXY_1237800.1"/>
    <property type="gene ID" value="BXY_1237800"/>
</dbReference>
<dbReference type="AlphaFoldDB" id="A0A1I7SH63"/>
<dbReference type="Pfam" id="PF10318">
    <property type="entry name" value="7TM_GPCR_Srh"/>
    <property type="match status" value="1"/>
</dbReference>
<dbReference type="Proteomes" id="UP000095284">
    <property type="component" value="Unplaced"/>
</dbReference>
<feature type="transmembrane region" description="Helical" evidence="1">
    <location>
        <begin position="107"/>
        <end position="131"/>
    </location>
</feature>
<keyword evidence="1" id="KW-0472">Membrane</keyword>
<keyword evidence="1" id="KW-0812">Transmembrane</keyword>
<feature type="transmembrane region" description="Helical" evidence="1">
    <location>
        <begin position="59"/>
        <end position="86"/>
    </location>
</feature>
<dbReference type="PANTHER" id="PTHR46891:SF13">
    <property type="entry name" value="SERPENTINE RECEPTOR, CLASS H"/>
    <property type="match status" value="1"/>
</dbReference>
<evidence type="ECO:0000313" key="6">
    <source>
        <dbReference type="WBParaSite" id="BXY_1237800.1"/>
    </source>
</evidence>
<proteinExistence type="predicted"/>
<dbReference type="OrthoDB" id="5813916at2759"/>
<dbReference type="PANTHER" id="PTHR46891">
    <property type="entry name" value="SERPENTINE RECEPTOR, CLASS H-RELATED"/>
    <property type="match status" value="1"/>
</dbReference>
<evidence type="ECO:0000256" key="1">
    <source>
        <dbReference type="SAM" id="Phobius"/>
    </source>
</evidence>
<name>A0A1I7SH63_BURXY</name>
<organism evidence="4 6">
    <name type="scientific">Bursaphelenchus xylophilus</name>
    <name type="common">Pinewood nematode worm</name>
    <name type="synonym">Aphelenchoides xylophilus</name>
    <dbReference type="NCBI Taxonomy" id="6326"/>
    <lineage>
        <taxon>Eukaryota</taxon>
        <taxon>Metazoa</taxon>
        <taxon>Ecdysozoa</taxon>
        <taxon>Nematoda</taxon>
        <taxon>Chromadorea</taxon>
        <taxon>Rhabditida</taxon>
        <taxon>Tylenchina</taxon>
        <taxon>Tylenchomorpha</taxon>
        <taxon>Aphelenchoidea</taxon>
        <taxon>Aphelenchoididae</taxon>
        <taxon>Bursaphelenchus</taxon>
    </lineage>
</organism>
<dbReference type="Proteomes" id="UP000582659">
    <property type="component" value="Unassembled WGS sequence"/>
</dbReference>
<evidence type="ECO:0000313" key="3">
    <source>
        <dbReference type="EMBL" id="CAG9121183.1"/>
    </source>
</evidence>
<dbReference type="Proteomes" id="UP000659654">
    <property type="component" value="Unassembled WGS sequence"/>
</dbReference>
<dbReference type="InterPro" id="IPR019422">
    <property type="entry name" value="7TM_GPCR_serpentine_rcpt_Srh"/>
</dbReference>
<evidence type="ECO:0000313" key="2">
    <source>
        <dbReference type="EMBL" id="CAD5230266.1"/>
    </source>
</evidence>
<evidence type="ECO:0000313" key="4">
    <source>
        <dbReference type="Proteomes" id="UP000095284"/>
    </source>
</evidence>
<keyword evidence="1" id="KW-1133">Transmembrane helix</keyword>
<dbReference type="eggNOG" id="ENOG502R0XV">
    <property type="taxonomic scope" value="Eukaryota"/>
</dbReference>
<feature type="transmembrane region" description="Helical" evidence="1">
    <location>
        <begin position="143"/>
        <end position="165"/>
    </location>
</feature>